<protein>
    <submittedName>
        <fullName evidence="1">Uncharacterized protein</fullName>
    </submittedName>
</protein>
<proteinExistence type="predicted"/>
<evidence type="ECO:0000313" key="2">
    <source>
        <dbReference type="Proteomes" id="UP001415857"/>
    </source>
</evidence>
<organism evidence="1 2">
    <name type="scientific">Liquidambar formosana</name>
    <name type="common">Formosan gum</name>
    <dbReference type="NCBI Taxonomy" id="63359"/>
    <lineage>
        <taxon>Eukaryota</taxon>
        <taxon>Viridiplantae</taxon>
        <taxon>Streptophyta</taxon>
        <taxon>Embryophyta</taxon>
        <taxon>Tracheophyta</taxon>
        <taxon>Spermatophyta</taxon>
        <taxon>Magnoliopsida</taxon>
        <taxon>eudicotyledons</taxon>
        <taxon>Gunneridae</taxon>
        <taxon>Pentapetalae</taxon>
        <taxon>Saxifragales</taxon>
        <taxon>Altingiaceae</taxon>
        <taxon>Liquidambar</taxon>
    </lineage>
</organism>
<gene>
    <name evidence="1" type="ORF">L1049_008086</name>
</gene>
<dbReference type="AlphaFoldDB" id="A0AAP0S953"/>
<name>A0AAP0S953_LIQFO</name>
<keyword evidence="2" id="KW-1185">Reference proteome</keyword>
<reference evidence="1 2" key="1">
    <citation type="journal article" date="2024" name="Plant J.">
        <title>Genome sequences and population genomics reveal climatic adaptation and genomic divergence between two closely related sweetgum species.</title>
        <authorList>
            <person name="Xu W.Q."/>
            <person name="Ren C.Q."/>
            <person name="Zhang X.Y."/>
            <person name="Comes H.P."/>
            <person name="Liu X.H."/>
            <person name="Li Y.G."/>
            <person name="Kettle C.J."/>
            <person name="Jalonen R."/>
            <person name="Gaisberger H."/>
            <person name="Ma Y.Z."/>
            <person name="Qiu Y.X."/>
        </authorList>
    </citation>
    <scope>NUCLEOTIDE SEQUENCE [LARGE SCALE GENOMIC DNA]</scope>
    <source>
        <strain evidence="1">Hangzhou</strain>
    </source>
</reference>
<comment type="caution">
    <text evidence="1">The sequence shown here is derived from an EMBL/GenBank/DDBJ whole genome shotgun (WGS) entry which is preliminary data.</text>
</comment>
<dbReference type="EMBL" id="JBBPBK010000002">
    <property type="protein sequence ID" value="KAK9289925.1"/>
    <property type="molecule type" value="Genomic_DNA"/>
</dbReference>
<evidence type="ECO:0000313" key="1">
    <source>
        <dbReference type="EMBL" id="KAK9289925.1"/>
    </source>
</evidence>
<sequence length="175" mass="19426">MNAANKVPLTRFTFHTPGQKFEKGTMTKSSFRKKLGLAYLVTRKEAPVMAVVRLIRNRKSSSLAYSSNLKNAGLLRLHNSITNLLGLPLYLTPIGLPEGKVTVCAYLRANLVESERRTVGADRVVCRRTKASCMKNEKRSELHSMSAVIKPFKGILVNQVFGSLSVHFSAGFWAD</sequence>
<accession>A0AAP0S953</accession>
<dbReference type="Proteomes" id="UP001415857">
    <property type="component" value="Unassembled WGS sequence"/>
</dbReference>